<reference evidence="1" key="1">
    <citation type="submission" date="2019-11" db="EMBL/GenBank/DDBJ databases">
        <authorList>
            <person name="Feng L."/>
        </authorList>
    </citation>
    <scope>NUCLEOTIDE SEQUENCE</scope>
    <source>
        <strain evidence="1">PclaraLFYP37</strain>
    </source>
</reference>
<name>A0A6N3EYC8_9BACT</name>
<proteinExistence type="predicted"/>
<sequence>MKELIEIQHNLKAPKGQWNNFGKYKYRSCEDILEALKPLLYEHKCELTIADDMVLVGTRIYVKATVTLKNENGEIVSTTAYAREEESKKGMDGSQVTGAASSYARKYALNGMFCIDDTKDSDDTNTDGKDDGLSYNRDTAFQEIDAAKDTAELSKIYNKYTMLHADKAFMERLGARKKEVPYVQA</sequence>
<protein>
    <submittedName>
        <fullName evidence="1">ERF superfamily protein</fullName>
    </submittedName>
</protein>
<organism evidence="1">
    <name type="scientific">Paraprevotella clara</name>
    <dbReference type="NCBI Taxonomy" id="454154"/>
    <lineage>
        <taxon>Bacteria</taxon>
        <taxon>Pseudomonadati</taxon>
        <taxon>Bacteroidota</taxon>
        <taxon>Bacteroidia</taxon>
        <taxon>Bacteroidales</taxon>
        <taxon>Prevotellaceae</taxon>
        <taxon>Paraprevotella</taxon>
    </lineage>
</organism>
<dbReference type="EMBL" id="CACRUT010000016">
    <property type="protein sequence ID" value="VYU44307.1"/>
    <property type="molecule type" value="Genomic_DNA"/>
</dbReference>
<dbReference type="AlphaFoldDB" id="A0A6N3EYC8"/>
<dbReference type="Pfam" id="PF04404">
    <property type="entry name" value="ERF"/>
    <property type="match status" value="1"/>
</dbReference>
<gene>
    <name evidence="1" type="ORF">PCLFYP37_02915</name>
</gene>
<accession>A0A6N3EYC8</accession>
<dbReference type="RefSeq" id="WP_118147442.1">
    <property type="nucleotide sequence ID" value="NZ_CACRUT010000016.1"/>
</dbReference>
<dbReference type="InterPro" id="IPR007499">
    <property type="entry name" value="ERF_bacteria_virus"/>
</dbReference>
<evidence type="ECO:0000313" key="1">
    <source>
        <dbReference type="EMBL" id="VYU44307.1"/>
    </source>
</evidence>